<dbReference type="InterPro" id="IPR036514">
    <property type="entry name" value="SGNH_hydro_sf"/>
</dbReference>
<evidence type="ECO:0000313" key="7">
    <source>
        <dbReference type="Proteomes" id="UP000471216"/>
    </source>
</evidence>
<dbReference type="Gene3D" id="3.40.50.1110">
    <property type="entry name" value="SGNH hydrolase"/>
    <property type="match status" value="1"/>
</dbReference>
<proteinExistence type="predicted"/>
<dbReference type="SUPFAM" id="SSF55729">
    <property type="entry name" value="Acyl-CoA N-acyltransferases (Nat)"/>
    <property type="match status" value="1"/>
</dbReference>
<dbReference type="InterPro" id="IPR016181">
    <property type="entry name" value="Acyl_CoA_acyltransferase"/>
</dbReference>
<dbReference type="InterPro" id="IPR010033">
    <property type="entry name" value="HAD_SF_ppase_IIIC"/>
</dbReference>
<dbReference type="InterPro" id="IPR023214">
    <property type="entry name" value="HAD_sf"/>
</dbReference>
<evidence type="ECO:0000313" key="4">
    <source>
        <dbReference type="EMBL" id="MRZ08237.1"/>
    </source>
</evidence>
<evidence type="ECO:0000313" key="3">
    <source>
        <dbReference type="EMBL" id="MRY86339.1"/>
    </source>
</evidence>
<reference evidence="2 5" key="1">
    <citation type="submission" date="2015-09" db="EMBL/GenBank/DDBJ databases">
        <authorList>
            <consortium name="Pathogen Informatics"/>
        </authorList>
    </citation>
    <scope>NUCLEOTIDE SEQUENCE [LARGE SCALE GENOMIC DNA]</scope>
    <source>
        <strain evidence="2 5">2789STDY5834948</strain>
    </source>
</reference>
<reference evidence="6 7" key="2">
    <citation type="journal article" date="2019" name="Nat. Med.">
        <title>A library of human gut bacterial isolates paired with longitudinal multiomics data enables mechanistic microbiome research.</title>
        <authorList>
            <person name="Poyet M."/>
            <person name="Groussin M."/>
            <person name="Gibbons S.M."/>
            <person name="Avila-Pacheco J."/>
            <person name="Jiang X."/>
            <person name="Kearney S.M."/>
            <person name="Perrotta A.R."/>
            <person name="Berdy B."/>
            <person name="Zhao S."/>
            <person name="Lieberman T.D."/>
            <person name="Swanson P.K."/>
            <person name="Smith M."/>
            <person name="Roesemann S."/>
            <person name="Alexander J.E."/>
            <person name="Rich S.A."/>
            <person name="Livny J."/>
            <person name="Vlamakis H."/>
            <person name="Clish C."/>
            <person name="Bullock K."/>
            <person name="Deik A."/>
            <person name="Scott J."/>
            <person name="Pierce K.A."/>
            <person name="Xavier R.J."/>
            <person name="Alm E.J."/>
        </authorList>
    </citation>
    <scope>NUCLEOTIDE SEQUENCE [LARGE SCALE GENOMIC DNA]</scope>
    <source>
        <strain evidence="4 7">BIOML-A10</strain>
        <strain evidence="3 6">BIOML-A11</strain>
    </source>
</reference>
<protein>
    <submittedName>
        <fullName evidence="2">FkbH domain</fullName>
    </submittedName>
    <submittedName>
        <fullName evidence="3">HAD-IIIC family phosphatase</fullName>
    </submittedName>
</protein>
<dbReference type="InterPro" id="IPR036412">
    <property type="entry name" value="HAD-like_sf"/>
</dbReference>
<dbReference type="InterPro" id="IPR004274">
    <property type="entry name" value="FCP1_dom"/>
</dbReference>
<evidence type="ECO:0000313" key="6">
    <source>
        <dbReference type="Proteomes" id="UP000450599"/>
    </source>
</evidence>
<dbReference type="GO" id="GO:0016788">
    <property type="term" value="F:hydrolase activity, acting on ester bonds"/>
    <property type="evidence" value="ECO:0007669"/>
    <property type="project" value="UniProtKB-ARBA"/>
</dbReference>
<dbReference type="EMBL" id="WKMX01000021">
    <property type="protein sequence ID" value="MRZ08237.1"/>
    <property type="molecule type" value="Genomic_DNA"/>
</dbReference>
<sequence length="529" mass="62226">MRYYIFRNNTLEPLFGNLDARYSGYGDISSLEEGADRYIWFYQVPFGFDRCRVAEEVLSYIDKLRWVIEKIPAHKSVLVFSLVDLCPFQWVGLEWEVQESIETYNKYLRSLASERSNVRYVDLSDFTRRYSSSQLFDWRFYFISQMGINPKLASDFSCWFEDRLREISLCRKKCLVLDLDNTLWGGVLGEDGIDGIKIGGDYPGKAFLYFQEGLLELAKRGVILTICSKNNERDVLDLWEKNPFVLLRKEHFSAWRINWRNKADNIRELSEELNIGLDSLVFVDDNPTERELVRQMLPMVEVPEFPKQSYMLPDFLISLSDRYFRVYSVTEEDRRKTEQYKANASRTQERKKFVDFDQYLQSLEIEMRIEPISSFNVSRIAQMTQKTNQFNLTTRRYSESDLMGFSSEGWLIYCLSVKDRFGDNGITGAILLRPIDRGYEIDTFLLSCRILGKGIEKAFLSEVLNRLRRDKNAKLIKASYLPTAKNMQVSGFYEQVGFIWDNQDKDGGKYYHLEIGLEIKIPSYYKITY</sequence>
<dbReference type="EMBL" id="WKMW01000023">
    <property type="protein sequence ID" value="MRY86339.1"/>
    <property type="molecule type" value="Genomic_DNA"/>
</dbReference>
<organism evidence="2 5">
    <name type="scientific">Parabacteroides distasonis</name>
    <dbReference type="NCBI Taxonomy" id="823"/>
    <lineage>
        <taxon>Bacteria</taxon>
        <taxon>Pseudomonadati</taxon>
        <taxon>Bacteroidota</taxon>
        <taxon>Bacteroidia</taxon>
        <taxon>Bacteroidales</taxon>
        <taxon>Tannerellaceae</taxon>
        <taxon>Parabacteroides</taxon>
    </lineage>
</organism>
<dbReference type="RefSeq" id="WP_057329410.1">
    <property type="nucleotide sequence ID" value="NZ_CZBM01000020.1"/>
</dbReference>
<evidence type="ECO:0000313" key="5">
    <source>
        <dbReference type="Proteomes" id="UP000095332"/>
    </source>
</evidence>
<dbReference type="Proteomes" id="UP000095332">
    <property type="component" value="Unassembled WGS sequence"/>
</dbReference>
<accession>A0A174X9M4</accession>
<dbReference type="Pfam" id="PF03031">
    <property type="entry name" value="NIF"/>
    <property type="match status" value="1"/>
</dbReference>
<evidence type="ECO:0000259" key="1">
    <source>
        <dbReference type="Pfam" id="PF03031"/>
    </source>
</evidence>
<evidence type="ECO:0000313" key="2">
    <source>
        <dbReference type="EMBL" id="CUQ53275.1"/>
    </source>
</evidence>
<dbReference type="Proteomes" id="UP000450599">
    <property type="component" value="Unassembled WGS sequence"/>
</dbReference>
<dbReference type="Gene3D" id="3.40.50.1000">
    <property type="entry name" value="HAD superfamily/HAD-like"/>
    <property type="match status" value="1"/>
</dbReference>
<dbReference type="NCBIfam" id="TIGR01681">
    <property type="entry name" value="HAD-SF-IIIC"/>
    <property type="match status" value="1"/>
</dbReference>
<dbReference type="Proteomes" id="UP000471216">
    <property type="component" value="Unassembled WGS sequence"/>
</dbReference>
<dbReference type="SUPFAM" id="SSF56784">
    <property type="entry name" value="HAD-like"/>
    <property type="match status" value="1"/>
</dbReference>
<name>A0A174X9M4_PARDI</name>
<dbReference type="AlphaFoldDB" id="A0A174X9M4"/>
<feature type="domain" description="FCP1 homology" evidence="1">
    <location>
        <begin position="173"/>
        <end position="295"/>
    </location>
</feature>
<dbReference type="NCBIfam" id="TIGR01686">
    <property type="entry name" value="FkbH"/>
    <property type="match status" value="1"/>
</dbReference>
<dbReference type="EMBL" id="CZBM01000020">
    <property type="protein sequence ID" value="CUQ53275.1"/>
    <property type="molecule type" value="Genomic_DNA"/>
</dbReference>
<dbReference type="InterPro" id="IPR010037">
    <property type="entry name" value="FkbH_domain"/>
</dbReference>
<gene>
    <name evidence="2" type="ORF">ERS852560_03867</name>
    <name evidence="4" type="ORF">GKD54_18925</name>
    <name evidence="3" type="ORF">GKD58_19165</name>
</gene>